<dbReference type="GO" id="GO:0005886">
    <property type="term" value="C:plasma membrane"/>
    <property type="evidence" value="ECO:0007669"/>
    <property type="project" value="UniProtKB-SubCell"/>
</dbReference>
<feature type="compositionally biased region" description="Polar residues" evidence="7">
    <location>
        <begin position="485"/>
        <end position="494"/>
    </location>
</feature>
<reference evidence="10 11" key="1">
    <citation type="journal article" date="2019" name="Mol. Biol. Evol.">
        <title>Blast fungal genomes show frequent chromosomal changes, gene gains and losses, and effector gene turnover.</title>
        <authorList>
            <person name="Gomez Luciano L.B."/>
            <person name="Jason Tsai I."/>
            <person name="Chuma I."/>
            <person name="Tosa Y."/>
            <person name="Chen Y.H."/>
            <person name="Li J.Y."/>
            <person name="Li M.Y."/>
            <person name="Jade Lu M.Y."/>
            <person name="Nakayashiki H."/>
            <person name="Li W.H."/>
        </authorList>
    </citation>
    <scope>NUCLEOTIDE SEQUENCE [LARGE SCALE GENOMIC DNA]</scope>
    <source>
        <strain evidence="10 11">NI907</strain>
    </source>
</reference>
<dbReference type="PANTHER" id="PTHR43302:SF5">
    <property type="entry name" value="TRANSPORTER ARSB-RELATED"/>
    <property type="match status" value="1"/>
</dbReference>
<feature type="transmembrane region" description="Helical" evidence="8">
    <location>
        <begin position="21"/>
        <end position="41"/>
    </location>
</feature>
<evidence type="ECO:0000256" key="6">
    <source>
        <dbReference type="ARBA" id="ARBA00023136"/>
    </source>
</evidence>
<feature type="transmembrane region" description="Helical" evidence="8">
    <location>
        <begin position="218"/>
        <end position="235"/>
    </location>
</feature>
<keyword evidence="6 8" id="KW-0472">Membrane</keyword>
<evidence type="ECO:0000256" key="7">
    <source>
        <dbReference type="SAM" id="MobiDB-lite"/>
    </source>
</evidence>
<feature type="transmembrane region" description="Helical" evidence="8">
    <location>
        <begin position="753"/>
        <end position="774"/>
    </location>
</feature>
<gene>
    <name evidence="11" type="ORF">PgNI_11609</name>
</gene>
<evidence type="ECO:0000256" key="2">
    <source>
        <dbReference type="ARBA" id="ARBA00022448"/>
    </source>
</evidence>
<dbReference type="GO" id="GO:0055085">
    <property type="term" value="P:transmembrane transport"/>
    <property type="evidence" value="ECO:0007669"/>
    <property type="project" value="InterPro"/>
</dbReference>
<feature type="transmembrane region" description="Helical" evidence="8">
    <location>
        <begin position="96"/>
        <end position="117"/>
    </location>
</feature>
<feature type="transmembrane region" description="Helical" evidence="8">
    <location>
        <begin position="137"/>
        <end position="157"/>
    </location>
</feature>
<dbReference type="AlphaFoldDB" id="A0A6P8AN22"/>
<feature type="transmembrane region" description="Helical" evidence="8">
    <location>
        <begin position="255"/>
        <end position="279"/>
    </location>
</feature>
<feature type="transmembrane region" description="Helical" evidence="8">
    <location>
        <begin position="643"/>
        <end position="664"/>
    </location>
</feature>
<dbReference type="RefSeq" id="XP_030976310.1">
    <property type="nucleotide sequence ID" value="XM_031131575.1"/>
</dbReference>
<feature type="domain" description="Citrate transporter-like" evidence="9">
    <location>
        <begin position="135"/>
        <end position="386"/>
    </location>
</feature>
<keyword evidence="5 8" id="KW-1133">Transmembrane helix</keyword>
<evidence type="ECO:0000256" key="5">
    <source>
        <dbReference type="ARBA" id="ARBA00022989"/>
    </source>
</evidence>
<feature type="transmembrane region" description="Helical" evidence="8">
    <location>
        <begin position="177"/>
        <end position="206"/>
    </location>
</feature>
<keyword evidence="3" id="KW-1003">Cell membrane</keyword>
<evidence type="ECO:0000313" key="10">
    <source>
        <dbReference type="Proteomes" id="UP000515153"/>
    </source>
</evidence>
<sequence length="782" mass="86404">MAVDERSRNPDDLNTDRITSWRSIVTLIVFVIANVVVLFPFHVPILVPRWLHNAALDGLAFLRLIPPRSGYYASEDGHEQGQQEADKPAKWLRFQFPINFLTGPLIADLFLLAILAIGKKEVVAGTYGAENIHPIDIMLFFITLAYIAISIDASGLIRYMAFRVLKWGGKNGHLLFFYLYAFFFALGSFIGNDPIILSGTAFLAYMTRVSSNIVHPRAWIYTQFAIANISSAILVSSNPTNLVLAGAFSIRFIDYTANMIVPVVCTVVVLFPFLLYIVFSNEELIPKSIEMHELPEHARGGKPINPNIPHARGNPAEGHELEETQVVELSLEEIMNPFLDKKGAIFGAVIMAVTLITVLAVNAAMSSSGKDQPVYYVTVPAATLMLLCDLAIGWMNRHDTRRIAREGRQRFEDARIQSELRGTDAYSLQESDRHQEIDGTVRGADALPVGTGEPHENVTSNKSLNGNTTVPGTVHPEKDEKDDAVQSSETNTMTPLKADASEREDSGSSEQSSRYEKQDLTSSENRQASESQGVLGATKAEVKEREKSLNGVKASKNEQEASVTRDAELQSDPRHGKKRQKSNLVYMYRDAHIWAQETFPTVMAVFAHLPFALIPFAFCMFVLVQGLVSSGWVPVVAYGWDHWVTKTGTVGAIGGMGFLSVVLCNFSGTNIGTTILLCRVIQAWQAIHDEGLSSNPAIKDRDFWATVYSMAIGVNYGAFSTTFSASLAGLLWHDILKRKHIHVRALEFARINLPIIAVSMVVGCAVLVGEVYLMRKDEPLQL</sequence>
<comment type="subcellular location">
    <subcellularLocation>
        <location evidence="1">Cell membrane</location>
        <topology evidence="1">Multi-pass membrane protein</topology>
    </subcellularLocation>
</comment>
<feature type="transmembrane region" description="Helical" evidence="8">
    <location>
        <begin position="602"/>
        <end position="623"/>
    </location>
</feature>
<keyword evidence="4 8" id="KW-0812">Transmembrane</keyword>
<protein>
    <recommendedName>
        <fullName evidence="9">Citrate transporter-like domain-containing protein</fullName>
    </recommendedName>
</protein>
<feature type="transmembrane region" description="Helical" evidence="8">
    <location>
        <begin position="344"/>
        <end position="363"/>
    </location>
</feature>
<feature type="compositionally biased region" description="Polar residues" evidence="7">
    <location>
        <begin position="520"/>
        <end position="532"/>
    </location>
</feature>
<organism evidence="10 11">
    <name type="scientific">Pyricularia grisea</name>
    <name type="common">Crabgrass-specific blast fungus</name>
    <name type="synonym">Magnaporthe grisea</name>
    <dbReference type="NCBI Taxonomy" id="148305"/>
    <lineage>
        <taxon>Eukaryota</taxon>
        <taxon>Fungi</taxon>
        <taxon>Dikarya</taxon>
        <taxon>Ascomycota</taxon>
        <taxon>Pezizomycotina</taxon>
        <taxon>Sordariomycetes</taxon>
        <taxon>Sordariomycetidae</taxon>
        <taxon>Magnaporthales</taxon>
        <taxon>Pyriculariaceae</taxon>
        <taxon>Pyricularia</taxon>
    </lineage>
</organism>
<reference evidence="11" key="2">
    <citation type="submission" date="2019-10" db="EMBL/GenBank/DDBJ databases">
        <authorList>
            <consortium name="NCBI Genome Project"/>
        </authorList>
    </citation>
    <scope>NUCLEOTIDE SEQUENCE</scope>
    <source>
        <strain evidence="11">NI907</strain>
    </source>
</reference>
<feature type="transmembrane region" description="Helical" evidence="8">
    <location>
        <begin position="375"/>
        <end position="395"/>
    </location>
</feature>
<feature type="transmembrane region" description="Helical" evidence="8">
    <location>
        <begin position="707"/>
        <end position="732"/>
    </location>
</feature>
<dbReference type="GeneID" id="41966480"/>
<dbReference type="KEGG" id="pgri:PgNI_11609"/>
<accession>A0A6P8AN22</accession>
<evidence type="ECO:0000313" key="11">
    <source>
        <dbReference type="RefSeq" id="XP_030976310.1"/>
    </source>
</evidence>
<evidence type="ECO:0000256" key="3">
    <source>
        <dbReference type="ARBA" id="ARBA00022475"/>
    </source>
</evidence>
<evidence type="ECO:0000256" key="4">
    <source>
        <dbReference type="ARBA" id="ARBA00022692"/>
    </source>
</evidence>
<keyword evidence="10" id="KW-1185">Reference proteome</keyword>
<dbReference type="InterPro" id="IPR004680">
    <property type="entry name" value="Cit_transptr-like_dom"/>
</dbReference>
<feature type="region of interest" description="Disordered" evidence="7">
    <location>
        <begin position="444"/>
        <end position="577"/>
    </location>
</feature>
<proteinExistence type="predicted"/>
<reference evidence="11" key="3">
    <citation type="submission" date="2025-08" db="UniProtKB">
        <authorList>
            <consortium name="RefSeq"/>
        </authorList>
    </citation>
    <scope>IDENTIFICATION</scope>
    <source>
        <strain evidence="11">NI907</strain>
    </source>
</reference>
<evidence type="ECO:0000256" key="1">
    <source>
        <dbReference type="ARBA" id="ARBA00004651"/>
    </source>
</evidence>
<feature type="compositionally biased region" description="Basic and acidic residues" evidence="7">
    <location>
        <begin position="555"/>
        <end position="574"/>
    </location>
</feature>
<dbReference type="Proteomes" id="UP000515153">
    <property type="component" value="Chromosome V"/>
</dbReference>
<dbReference type="Pfam" id="PF03600">
    <property type="entry name" value="CitMHS"/>
    <property type="match status" value="1"/>
</dbReference>
<dbReference type="PANTHER" id="PTHR43302">
    <property type="entry name" value="TRANSPORTER ARSB-RELATED"/>
    <property type="match status" value="1"/>
</dbReference>
<keyword evidence="2" id="KW-0813">Transport</keyword>
<name>A0A6P8AN22_PYRGI</name>
<feature type="compositionally biased region" description="Polar residues" evidence="7">
    <location>
        <begin position="457"/>
        <end position="471"/>
    </location>
</feature>
<evidence type="ECO:0000259" key="9">
    <source>
        <dbReference type="Pfam" id="PF03600"/>
    </source>
</evidence>
<evidence type="ECO:0000256" key="8">
    <source>
        <dbReference type="SAM" id="Phobius"/>
    </source>
</evidence>
<feature type="compositionally biased region" description="Basic and acidic residues" evidence="7">
    <location>
        <begin position="475"/>
        <end position="484"/>
    </location>
</feature>